<dbReference type="Pfam" id="PF03713">
    <property type="entry name" value="DUF305"/>
    <property type="match status" value="1"/>
</dbReference>
<gene>
    <name evidence="3" type="ORF">SAMN05216553_101340</name>
</gene>
<evidence type="ECO:0000259" key="2">
    <source>
        <dbReference type="Pfam" id="PF03713"/>
    </source>
</evidence>
<dbReference type="EMBL" id="FNCC01000001">
    <property type="protein sequence ID" value="SDF37693.1"/>
    <property type="molecule type" value="Genomic_DNA"/>
</dbReference>
<dbReference type="PROSITE" id="PS51257">
    <property type="entry name" value="PROKAR_LIPOPROTEIN"/>
    <property type="match status" value="1"/>
</dbReference>
<sequence>MRALVVAAVLAAAGCGAAAPAPVAPHPVSPAPELSATDLAFLDLVIPQNETALAALALVRPGSALRPLADQVAPAYRAELARVREVLTRAGRPESDQHDGHDMPGMVTAAELAAAEHAPDPDDHLKSLLRNQFEEARTVARSALSAGTNATVVELGGCIDKTRETYLATLNAL</sequence>
<proteinExistence type="predicted"/>
<evidence type="ECO:0000256" key="1">
    <source>
        <dbReference type="SAM" id="SignalP"/>
    </source>
</evidence>
<feature type="chain" id="PRO_5011735489" evidence="1">
    <location>
        <begin position="19"/>
        <end position="173"/>
    </location>
</feature>
<dbReference type="InterPro" id="IPR012347">
    <property type="entry name" value="Ferritin-like"/>
</dbReference>
<evidence type="ECO:0000313" key="3">
    <source>
        <dbReference type="EMBL" id="SDF37693.1"/>
    </source>
</evidence>
<feature type="domain" description="DUF305" evidence="2">
    <location>
        <begin position="56"/>
        <end position="172"/>
    </location>
</feature>
<evidence type="ECO:0000313" key="4">
    <source>
        <dbReference type="Proteomes" id="UP000199623"/>
    </source>
</evidence>
<dbReference type="InterPro" id="IPR005183">
    <property type="entry name" value="DUF305_CopM-like"/>
</dbReference>
<feature type="signal peptide" evidence="1">
    <location>
        <begin position="1"/>
        <end position="18"/>
    </location>
</feature>
<reference evidence="4" key="1">
    <citation type="submission" date="2016-10" db="EMBL/GenBank/DDBJ databases">
        <authorList>
            <person name="Varghese N."/>
            <person name="Submissions S."/>
        </authorList>
    </citation>
    <scope>NUCLEOTIDE SEQUENCE [LARGE SCALE GENOMIC DNA]</scope>
    <source>
        <strain evidence="4">CGMCC 4.3506</strain>
    </source>
</reference>
<dbReference type="STRING" id="200378.SAMN05216553_101340"/>
<dbReference type="Gene3D" id="1.20.1260.10">
    <property type="match status" value="1"/>
</dbReference>
<keyword evidence="4" id="KW-1185">Reference proteome</keyword>
<dbReference type="Proteomes" id="UP000199623">
    <property type="component" value="Unassembled WGS sequence"/>
</dbReference>
<dbReference type="AlphaFoldDB" id="A0A1G7KKB8"/>
<keyword evidence="1" id="KW-0732">Signal</keyword>
<accession>A0A1G7KKB8</accession>
<organism evidence="3 4">
    <name type="scientific">Lentzea fradiae</name>
    <dbReference type="NCBI Taxonomy" id="200378"/>
    <lineage>
        <taxon>Bacteria</taxon>
        <taxon>Bacillati</taxon>
        <taxon>Actinomycetota</taxon>
        <taxon>Actinomycetes</taxon>
        <taxon>Pseudonocardiales</taxon>
        <taxon>Pseudonocardiaceae</taxon>
        <taxon>Lentzea</taxon>
    </lineage>
</organism>
<protein>
    <submittedName>
        <fullName evidence="3">Uncharacterized conserved protein, DUF305 family</fullName>
    </submittedName>
</protein>
<name>A0A1G7KKB8_9PSEU</name>